<dbReference type="Pfam" id="PF26639">
    <property type="entry name" value="Het-6_barrel"/>
    <property type="match status" value="1"/>
</dbReference>
<evidence type="ECO:0000259" key="2">
    <source>
        <dbReference type="Pfam" id="PF06985"/>
    </source>
</evidence>
<evidence type="ECO:0000256" key="1">
    <source>
        <dbReference type="SAM" id="MobiDB-lite"/>
    </source>
</evidence>
<keyword evidence="4" id="KW-1185">Reference proteome</keyword>
<dbReference type="Pfam" id="PF06985">
    <property type="entry name" value="HET"/>
    <property type="match status" value="1"/>
</dbReference>
<evidence type="ECO:0000313" key="4">
    <source>
        <dbReference type="Proteomes" id="UP001303373"/>
    </source>
</evidence>
<name>A0AAQ3R6S8_9PEZI</name>
<accession>A0AAQ3R6S8</accession>
<feature type="domain" description="Heterokaryon incompatibility" evidence="2">
    <location>
        <begin position="51"/>
        <end position="217"/>
    </location>
</feature>
<evidence type="ECO:0000313" key="3">
    <source>
        <dbReference type="EMBL" id="WPG97239.1"/>
    </source>
</evidence>
<sequence>MSQVPSPTKSDLYRPLQFPDSFRVFEVTKPDRDGAISGKLVEHRLSCPPKYVALSYVWGPGITVSKGPSPFALRVTLGEALSEILFNPGGLDVSSLWIDQICVNQDEPGGEEKKAQVALMSKIYMKASIVIGWLGPHKNDSQKAINTLKFLSLGSLECKIPSCEADGVREEVEAELRHLTRDNNEFDPTAFFTDAFQKHAVSLVNRPWFHRRWIAQEACLASNLQLRCGSDIISGLRFFAAVGVIQGMITEPVIPQLHEPFSNVFQLRKLREEIQSKSPISFPYLAQRLSKLECGLVEDRLNALHGLAFRDHIFTPWFEPKYGSGVGLYTEFAIKHMEKHCSLEILHFAGVSDIADHIVERTDEVAGGVRIRIGRPVDDLPSWVPDWRVTTRPLPIRSAGETGSNPNESHRPSLSPDKSILNVRAKIQSESYCLDYSLPYLTRGLSIDDCLVMWFDAMLWKLYPKYHALLEHCRSFKKWVVAMESIEADINRILLPFVRTLIMGGLIQTVEHQQIPVSEAVGYFLNWCSVHLRPESDMPVDDSIAGNEKSCAFGYLVEEICRYRTFFITNGGRCGLGSIGITKGDQVCFFEGLRTPFVIRSKGDGKFILLGECYVDKLVDETTDNVLVRLV</sequence>
<organism evidence="3 4">
    <name type="scientific">Acrodontium crateriforme</name>
    <dbReference type="NCBI Taxonomy" id="150365"/>
    <lineage>
        <taxon>Eukaryota</taxon>
        <taxon>Fungi</taxon>
        <taxon>Dikarya</taxon>
        <taxon>Ascomycota</taxon>
        <taxon>Pezizomycotina</taxon>
        <taxon>Dothideomycetes</taxon>
        <taxon>Dothideomycetidae</taxon>
        <taxon>Mycosphaerellales</taxon>
        <taxon>Teratosphaeriaceae</taxon>
        <taxon>Acrodontium</taxon>
    </lineage>
</organism>
<gene>
    <name evidence="3" type="ORF">R9X50_00001100</name>
</gene>
<reference evidence="3 4" key="1">
    <citation type="submission" date="2023-11" db="EMBL/GenBank/DDBJ databases">
        <title>An acidophilic fungus is an integral part of prey digestion in a carnivorous sundew plant.</title>
        <authorList>
            <person name="Tsai I.J."/>
        </authorList>
    </citation>
    <scope>NUCLEOTIDE SEQUENCE [LARGE SCALE GENOMIC DNA]</scope>
    <source>
        <strain evidence="3">169a</strain>
    </source>
</reference>
<proteinExistence type="predicted"/>
<feature type="region of interest" description="Disordered" evidence="1">
    <location>
        <begin position="395"/>
        <end position="416"/>
    </location>
</feature>
<dbReference type="InterPro" id="IPR052895">
    <property type="entry name" value="HetReg/Transcr_Mod"/>
</dbReference>
<dbReference type="Proteomes" id="UP001303373">
    <property type="component" value="Chromosome 1"/>
</dbReference>
<protein>
    <submittedName>
        <fullName evidence="3">HET domain-containing protein</fullName>
    </submittedName>
</protein>
<dbReference type="EMBL" id="CP138580">
    <property type="protein sequence ID" value="WPG97239.1"/>
    <property type="molecule type" value="Genomic_DNA"/>
</dbReference>
<dbReference type="PANTHER" id="PTHR24148:SF64">
    <property type="entry name" value="HETEROKARYON INCOMPATIBILITY DOMAIN-CONTAINING PROTEIN"/>
    <property type="match status" value="1"/>
</dbReference>
<dbReference type="AlphaFoldDB" id="A0AAQ3R6S8"/>
<dbReference type="PANTHER" id="PTHR24148">
    <property type="entry name" value="ANKYRIN REPEAT DOMAIN-CONTAINING PROTEIN 39 HOMOLOG-RELATED"/>
    <property type="match status" value="1"/>
</dbReference>
<dbReference type="InterPro" id="IPR010730">
    <property type="entry name" value="HET"/>
</dbReference>